<evidence type="ECO:0000313" key="7">
    <source>
        <dbReference type="Proteomes" id="UP000248614"/>
    </source>
</evidence>
<dbReference type="AlphaFoldDB" id="A0A2W4ZDF9"/>
<sequence length="311" mass="34471">MTIERYRGLDLNLFVVFDALLRLGSVSKAAQSLGRSQSAISHGLARLREHYGDDLFIKTHDGVQPTQHALDLADAITRFVSHANEALLQHAAFDPASSSRQITLALNDVGELATVPPLLLALQTEAPNCSVHVIEAWGDDLDAGLASGAIDVAVSGPLNTSANVLQQKLYTHGYRVMVSDECPLENTITLEQFAAMQHVAAAPSRSYRFTVDDAFERQGLHRRTIVTTVHALTIPHIVRMSPNYVAVVPKRMGDTFTATFGVKTLRPEFEMPQLEVFQYFHRRVKTDPFNTWLRAMVYATFNRHADLHVAT</sequence>
<dbReference type="InterPro" id="IPR005119">
    <property type="entry name" value="LysR_subst-bd"/>
</dbReference>
<dbReference type="PRINTS" id="PR00039">
    <property type="entry name" value="HTHLYSR"/>
</dbReference>
<gene>
    <name evidence="6" type="ORF">DI632_02195</name>
</gene>
<dbReference type="Pfam" id="PF00126">
    <property type="entry name" value="HTH_1"/>
    <property type="match status" value="1"/>
</dbReference>
<dbReference type="PANTHER" id="PTHR30118:SF15">
    <property type="entry name" value="TRANSCRIPTIONAL REGULATORY PROTEIN"/>
    <property type="match status" value="1"/>
</dbReference>
<name>A0A2W4ZDF9_9SPHN</name>
<keyword evidence="3" id="KW-0238">DNA-binding</keyword>
<dbReference type="InterPro" id="IPR036390">
    <property type="entry name" value="WH_DNA-bd_sf"/>
</dbReference>
<dbReference type="GO" id="GO:0003677">
    <property type="term" value="F:DNA binding"/>
    <property type="evidence" value="ECO:0007669"/>
    <property type="project" value="UniProtKB-KW"/>
</dbReference>
<dbReference type="InterPro" id="IPR036388">
    <property type="entry name" value="WH-like_DNA-bd_sf"/>
</dbReference>
<dbReference type="InterPro" id="IPR050389">
    <property type="entry name" value="LysR-type_TF"/>
</dbReference>
<dbReference type="Gene3D" id="1.10.10.10">
    <property type="entry name" value="Winged helix-like DNA-binding domain superfamily/Winged helix DNA-binding domain"/>
    <property type="match status" value="1"/>
</dbReference>
<evidence type="ECO:0000313" key="6">
    <source>
        <dbReference type="EMBL" id="PZO80380.1"/>
    </source>
</evidence>
<dbReference type="PROSITE" id="PS50931">
    <property type="entry name" value="HTH_LYSR"/>
    <property type="match status" value="1"/>
</dbReference>
<dbReference type="Gene3D" id="3.40.190.10">
    <property type="entry name" value="Periplasmic binding protein-like II"/>
    <property type="match status" value="2"/>
</dbReference>
<protein>
    <recommendedName>
        <fullName evidence="5">HTH lysR-type domain-containing protein</fullName>
    </recommendedName>
</protein>
<feature type="domain" description="HTH lysR-type" evidence="5">
    <location>
        <begin position="9"/>
        <end position="66"/>
    </location>
</feature>
<keyword evidence="4" id="KW-0804">Transcription</keyword>
<comment type="caution">
    <text evidence="6">The sequence shown here is derived from an EMBL/GenBank/DDBJ whole genome shotgun (WGS) entry which is preliminary data.</text>
</comment>
<evidence type="ECO:0000256" key="1">
    <source>
        <dbReference type="ARBA" id="ARBA00009437"/>
    </source>
</evidence>
<organism evidence="6 7">
    <name type="scientific">Sphingomonas hengshuiensis</name>
    <dbReference type="NCBI Taxonomy" id="1609977"/>
    <lineage>
        <taxon>Bacteria</taxon>
        <taxon>Pseudomonadati</taxon>
        <taxon>Pseudomonadota</taxon>
        <taxon>Alphaproteobacteria</taxon>
        <taxon>Sphingomonadales</taxon>
        <taxon>Sphingomonadaceae</taxon>
        <taxon>Sphingomonas</taxon>
    </lineage>
</organism>
<dbReference type="InterPro" id="IPR000847">
    <property type="entry name" value="LysR_HTH_N"/>
</dbReference>
<reference evidence="6 7" key="1">
    <citation type="submission" date="2017-08" db="EMBL/GenBank/DDBJ databases">
        <title>Infants hospitalized years apart are colonized by the same room-sourced microbial strains.</title>
        <authorList>
            <person name="Brooks B."/>
            <person name="Olm M.R."/>
            <person name="Firek B.A."/>
            <person name="Baker R."/>
            <person name="Thomas B.C."/>
            <person name="Morowitz M.J."/>
            <person name="Banfield J.F."/>
        </authorList>
    </citation>
    <scope>NUCLEOTIDE SEQUENCE [LARGE SCALE GENOMIC DNA]</scope>
    <source>
        <strain evidence="6">S2_018_000_R3_110</strain>
    </source>
</reference>
<dbReference type="Pfam" id="PF03466">
    <property type="entry name" value="LysR_substrate"/>
    <property type="match status" value="1"/>
</dbReference>
<evidence type="ECO:0000256" key="4">
    <source>
        <dbReference type="ARBA" id="ARBA00023163"/>
    </source>
</evidence>
<dbReference type="GO" id="GO:0003700">
    <property type="term" value="F:DNA-binding transcription factor activity"/>
    <property type="evidence" value="ECO:0007669"/>
    <property type="project" value="InterPro"/>
</dbReference>
<dbReference type="SUPFAM" id="SSF46785">
    <property type="entry name" value="Winged helix' DNA-binding domain"/>
    <property type="match status" value="1"/>
</dbReference>
<comment type="similarity">
    <text evidence="1">Belongs to the LysR transcriptional regulatory family.</text>
</comment>
<evidence type="ECO:0000256" key="3">
    <source>
        <dbReference type="ARBA" id="ARBA00023125"/>
    </source>
</evidence>
<accession>A0A2W4ZDF9</accession>
<proteinExistence type="inferred from homology"/>
<evidence type="ECO:0000259" key="5">
    <source>
        <dbReference type="PROSITE" id="PS50931"/>
    </source>
</evidence>
<dbReference type="SUPFAM" id="SSF53850">
    <property type="entry name" value="Periplasmic binding protein-like II"/>
    <property type="match status" value="1"/>
</dbReference>
<evidence type="ECO:0000256" key="2">
    <source>
        <dbReference type="ARBA" id="ARBA00023015"/>
    </source>
</evidence>
<dbReference type="Proteomes" id="UP000248614">
    <property type="component" value="Unassembled WGS sequence"/>
</dbReference>
<keyword evidence="2" id="KW-0805">Transcription regulation</keyword>
<dbReference type="EMBL" id="QFNF01000003">
    <property type="protein sequence ID" value="PZO80380.1"/>
    <property type="molecule type" value="Genomic_DNA"/>
</dbReference>
<dbReference type="PANTHER" id="PTHR30118">
    <property type="entry name" value="HTH-TYPE TRANSCRIPTIONAL REGULATOR LEUO-RELATED"/>
    <property type="match status" value="1"/>
</dbReference>